<evidence type="ECO:0000313" key="1">
    <source>
        <dbReference type="EMBL" id="SVD15893.1"/>
    </source>
</evidence>
<gene>
    <name evidence="1" type="ORF">METZ01_LOCUS368747</name>
</gene>
<dbReference type="EMBL" id="UINC01133137">
    <property type="protein sequence ID" value="SVD15893.1"/>
    <property type="molecule type" value="Genomic_DNA"/>
</dbReference>
<name>A0A382T1N4_9ZZZZ</name>
<protein>
    <submittedName>
        <fullName evidence="1">Uncharacterized protein</fullName>
    </submittedName>
</protein>
<accession>A0A382T1N4</accession>
<proteinExistence type="predicted"/>
<organism evidence="1">
    <name type="scientific">marine metagenome</name>
    <dbReference type="NCBI Taxonomy" id="408172"/>
    <lineage>
        <taxon>unclassified sequences</taxon>
        <taxon>metagenomes</taxon>
        <taxon>ecological metagenomes</taxon>
    </lineage>
</organism>
<dbReference type="AlphaFoldDB" id="A0A382T1N4"/>
<sequence>MNKPKLLQSEHFTPKLKWVIISWTLRKV</sequence>
<reference evidence="1" key="1">
    <citation type="submission" date="2018-05" db="EMBL/GenBank/DDBJ databases">
        <authorList>
            <person name="Lanie J.A."/>
            <person name="Ng W.-L."/>
            <person name="Kazmierczak K.M."/>
            <person name="Andrzejewski T.M."/>
            <person name="Davidsen T.M."/>
            <person name="Wayne K.J."/>
            <person name="Tettelin H."/>
            <person name="Glass J.I."/>
            <person name="Rusch D."/>
            <person name="Podicherti R."/>
            <person name="Tsui H.-C.T."/>
            <person name="Winkler M.E."/>
        </authorList>
    </citation>
    <scope>NUCLEOTIDE SEQUENCE</scope>
</reference>